<dbReference type="STRING" id="518766.Rmar_2643"/>
<dbReference type="SUPFAM" id="SSF52266">
    <property type="entry name" value="SGNH hydrolase"/>
    <property type="match status" value="1"/>
</dbReference>
<dbReference type="GO" id="GO:0016788">
    <property type="term" value="F:hydrolase activity, acting on ester bonds"/>
    <property type="evidence" value="ECO:0007669"/>
    <property type="project" value="UniProtKB-ARBA"/>
</dbReference>
<dbReference type="InterPro" id="IPR053140">
    <property type="entry name" value="GDSL_Rv0518-like"/>
</dbReference>
<organism evidence="2 3">
    <name type="scientific">Rhodothermus marinus (strain ATCC 43812 / DSM 4252 / R-10)</name>
    <name type="common">Rhodothermus obamensis</name>
    <dbReference type="NCBI Taxonomy" id="518766"/>
    <lineage>
        <taxon>Bacteria</taxon>
        <taxon>Pseudomonadati</taxon>
        <taxon>Rhodothermota</taxon>
        <taxon>Rhodothermia</taxon>
        <taxon>Rhodothermales</taxon>
        <taxon>Rhodothermaceae</taxon>
        <taxon>Rhodothermus</taxon>
    </lineage>
</organism>
<evidence type="ECO:0000313" key="2">
    <source>
        <dbReference type="EMBL" id="ACY49515.1"/>
    </source>
</evidence>
<sequence length="377" mass="40828">MGTWATAPQLVEPHNMPPPPGLAGNTLRQIVHVSLGGDRLRVRFSNEYGKTPMVLQAVHLAGAREGSAIDPATDRALTFGGQPSVTIPPGATVTSDPFDYSLRPLSNVAITIYFGEVPADLTGHPGSRTTSYLQEGNAVDAPEMPEAVTFERWYVINGIDVVAPEAAVVVTLGNSITDGRGSGTNKQNRWPDELARRLQADPRTRHVGVVNMGIGGNCVVRQCLGPSARERFARDVLHQPGARWVIVFEGINDIGGAEGGLEGALAMADSLIAAYRWMIDQAHARGLRIYGATLLPFEGAFYYTPEREQARQRVNEWIRTSGAFDAVIDLDAALRDPSNPARLHPDWDTGDHLHPNEAGHRRIAEAIDLTLFVDDAP</sequence>
<dbReference type="EMBL" id="CP001807">
    <property type="protein sequence ID" value="ACY49515.1"/>
    <property type="molecule type" value="Genomic_DNA"/>
</dbReference>
<name>D0MG26_RHOM4</name>
<dbReference type="InterPro" id="IPR013830">
    <property type="entry name" value="SGNH_hydro"/>
</dbReference>
<dbReference type="eggNOG" id="COG2755">
    <property type="taxonomic scope" value="Bacteria"/>
</dbReference>
<protein>
    <submittedName>
        <fullName evidence="2">Lipolytic protein G-D-S-L family</fullName>
    </submittedName>
</protein>
<dbReference type="KEGG" id="rmr:Rmar_2643"/>
<dbReference type="Gene3D" id="3.40.50.1110">
    <property type="entry name" value="SGNH hydrolase"/>
    <property type="match status" value="1"/>
</dbReference>
<evidence type="ECO:0000259" key="1">
    <source>
        <dbReference type="Pfam" id="PF13472"/>
    </source>
</evidence>
<accession>D0MG26</accession>
<evidence type="ECO:0000313" key="3">
    <source>
        <dbReference type="Proteomes" id="UP000002221"/>
    </source>
</evidence>
<dbReference type="Pfam" id="PF13472">
    <property type="entry name" value="Lipase_GDSL_2"/>
    <property type="match status" value="1"/>
</dbReference>
<reference evidence="2 3" key="1">
    <citation type="journal article" date="2009" name="Stand. Genomic Sci.">
        <title>Complete genome sequence of Rhodothermus marinus type strain (R-10).</title>
        <authorList>
            <person name="Nolan M."/>
            <person name="Tindall B.J."/>
            <person name="Pomrenke H."/>
            <person name="Lapidus A."/>
            <person name="Copeland A."/>
            <person name="Glavina Del Rio T."/>
            <person name="Lucas S."/>
            <person name="Chen F."/>
            <person name="Tice H."/>
            <person name="Cheng J.F."/>
            <person name="Saunders E."/>
            <person name="Han C."/>
            <person name="Bruce D."/>
            <person name="Goodwin L."/>
            <person name="Chain P."/>
            <person name="Pitluck S."/>
            <person name="Ovchinikova G."/>
            <person name="Pati A."/>
            <person name="Ivanova N."/>
            <person name="Mavromatis K."/>
            <person name="Chen A."/>
            <person name="Palaniappan K."/>
            <person name="Land M."/>
            <person name="Hauser L."/>
            <person name="Chang Y.J."/>
            <person name="Jeffries C.D."/>
            <person name="Brettin T."/>
            <person name="Goker M."/>
            <person name="Bristow J."/>
            <person name="Eisen J.A."/>
            <person name="Markowitz V."/>
            <person name="Hugenholtz P."/>
            <person name="Kyrpides N.C."/>
            <person name="Klenk H.P."/>
            <person name="Detter J.C."/>
        </authorList>
    </citation>
    <scope>NUCLEOTIDE SEQUENCE [LARGE SCALE GENOMIC DNA]</scope>
    <source>
        <strain evidence="3">ATCC 43812 / DSM 4252 / R-10</strain>
    </source>
</reference>
<dbReference type="PANTHER" id="PTHR43784">
    <property type="entry name" value="GDSL-LIKE LIPASE/ACYLHYDROLASE, PUTATIVE (AFU_ORTHOLOGUE AFUA_2G00820)-RELATED"/>
    <property type="match status" value="1"/>
</dbReference>
<gene>
    <name evidence="2" type="ordered locus">Rmar_2643</name>
</gene>
<dbReference type="InterPro" id="IPR036514">
    <property type="entry name" value="SGNH_hydro_sf"/>
</dbReference>
<feature type="domain" description="SGNH hydrolase-type esterase" evidence="1">
    <location>
        <begin position="172"/>
        <end position="362"/>
    </location>
</feature>
<keyword evidence="3" id="KW-1185">Reference proteome</keyword>
<dbReference type="AlphaFoldDB" id="D0MG26"/>
<dbReference type="HOGENOM" id="CLU_029872_1_0_10"/>
<dbReference type="CDD" id="cd01830">
    <property type="entry name" value="XynE_like"/>
    <property type="match status" value="1"/>
</dbReference>
<proteinExistence type="predicted"/>
<dbReference type="PANTHER" id="PTHR43784:SF2">
    <property type="entry name" value="GDSL-LIKE LIPASE_ACYLHYDROLASE, PUTATIVE (AFU_ORTHOLOGUE AFUA_2G00820)-RELATED"/>
    <property type="match status" value="1"/>
</dbReference>
<dbReference type="Proteomes" id="UP000002221">
    <property type="component" value="Chromosome"/>
</dbReference>